<organism evidence="1 2">
    <name type="scientific">Paracoccus marcusii</name>
    <dbReference type="NCBI Taxonomy" id="59779"/>
    <lineage>
        <taxon>Bacteria</taxon>
        <taxon>Pseudomonadati</taxon>
        <taxon>Pseudomonadota</taxon>
        <taxon>Alphaproteobacteria</taxon>
        <taxon>Rhodobacterales</taxon>
        <taxon>Paracoccaceae</taxon>
        <taxon>Paracoccus</taxon>
    </lineage>
</organism>
<accession>A0ABY7UP84</accession>
<gene>
    <name evidence="1" type="ORF">PRL19_08750</name>
</gene>
<name>A0ABY7UP84_9RHOB</name>
<dbReference type="NCBIfam" id="TIGR01725">
    <property type="entry name" value="phge_HK97_gp10"/>
    <property type="match status" value="1"/>
</dbReference>
<dbReference type="InterPro" id="IPR010064">
    <property type="entry name" value="HK97-gp10_tail"/>
</dbReference>
<evidence type="ECO:0000313" key="2">
    <source>
        <dbReference type="Proteomes" id="UP001216899"/>
    </source>
</evidence>
<dbReference type="RefSeq" id="WP_273742664.1">
    <property type="nucleotide sequence ID" value="NZ_CP117466.1"/>
</dbReference>
<keyword evidence="2" id="KW-1185">Reference proteome</keyword>
<dbReference type="Pfam" id="PF04883">
    <property type="entry name" value="HK97-gp10_like"/>
    <property type="match status" value="1"/>
</dbReference>
<dbReference type="Proteomes" id="UP001216899">
    <property type="component" value="Chromosome"/>
</dbReference>
<evidence type="ECO:0000313" key="1">
    <source>
        <dbReference type="EMBL" id="WDA11408.1"/>
    </source>
</evidence>
<dbReference type="EMBL" id="CP117466">
    <property type="protein sequence ID" value="WDA11408.1"/>
    <property type="molecule type" value="Genomic_DNA"/>
</dbReference>
<proteinExistence type="predicted"/>
<protein>
    <submittedName>
        <fullName evidence="1">HK97 gp10 family phage protein</fullName>
    </submittedName>
</protein>
<sequence length="166" mass="18417">MAQLNPRIVAKLKQIPAAAVDAARVAMEEGAEEICVLMRSLVPAKSGALRASIGWTWGDLPPGTFMIDEIRSGMNKGEQYATLRIKIYAGSKEAYYARFVEFGTQPHSLARNASVKRGKRQDKGAGHPGTVAQPFFYPAWKAKRAEFRNRIRTKVRAAIKEAWRNG</sequence>
<reference evidence="1 2" key="1">
    <citation type="submission" date="2023-02" db="EMBL/GenBank/DDBJ databases">
        <title>Whole genome sequenc of Paracoccus marcusii MBLB0836.</title>
        <authorList>
            <person name="Seo M.-J."/>
            <person name="Cho E.-S."/>
            <person name="Hwang C.Y."/>
        </authorList>
    </citation>
    <scope>NUCLEOTIDE SEQUENCE [LARGE SCALE GENOMIC DNA]</scope>
    <source>
        <strain evidence="1 2">MBLB0836</strain>
    </source>
</reference>